<dbReference type="GO" id="GO:0030639">
    <property type="term" value="P:polyketide biosynthetic process"/>
    <property type="evidence" value="ECO:0007669"/>
    <property type="project" value="TreeGrafter"/>
</dbReference>
<evidence type="ECO:0000313" key="3">
    <source>
        <dbReference type="EMBL" id="KAJ8509616.1"/>
    </source>
</evidence>
<dbReference type="InterPro" id="IPR011141">
    <property type="entry name" value="Polyketide_synthase_type-III"/>
</dbReference>
<dbReference type="PANTHER" id="PTHR11877:SF80">
    <property type="entry name" value="CHALCONE SYNTHASE 1"/>
    <property type="match status" value="1"/>
</dbReference>
<dbReference type="GO" id="GO:0016747">
    <property type="term" value="F:acyltransferase activity, transferring groups other than amino-acyl groups"/>
    <property type="evidence" value="ECO:0007669"/>
    <property type="project" value="InterPro"/>
</dbReference>
<protein>
    <recommendedName>
        <fullName evidence="2">Chalcone/stilbene synthase C-terminal domain-containing protein</fullName>
    </recommendedName>
</protein>
<accession>A0AAV8Q855</accession>
<feature type="domain" description="Chalcone/stilbene synthase C-terminal" evidence="2">
    <location>
        <begin position="17"/>
        <end position="79"/>
    </location>
</feature>
<comment type="similarity">
    <text evidence="1">Belongs to the thiolase-like superfamily. Chalcone/stilbene synthases family.</text>
</comment>
<keyword evidence="4" id="KW-1185">Reference proteome</keyword>
<comment type="caution">
    <text evidence="3">The sequence shown here is derived from an EMBL/GenBank/DDBJ whole genome shotgun (WGS) entry which is preliminary data.</text>
</comment>
<sequence>MVVGADPVQDVERPGFEIASAAQTLLPEIEGTIKGHLRDVGLDLHLRRDVPKLIAENIELTLVKKAFETLGISDRNSQF</sequence>
<dbReference type="Gene3D" id="3.40.47.10">
    <property type="match status" value="1"/>
</dbReference>
<name>A0AAV8Q855_ENSVE</name>
<dbReference type="InterPro" id="IPR016039">
    <property type="entry name" value="Thiolase-like"/>
</dbReference>
<evidence type="ECO:0000256" key="1">
    <source>
        <dbReference type="ARBA" id="ARBA00005531"/>
    </source>
</evidence>
<evidence type="ECO:0000313" key="4">
    <source>
        <dbReference type="Proteomes" id="UP001222027"/>
    </source>
</evidence>
<dbReference type="Pfam" id="PF02797">
    <property type="entry name" value="Chal_sti_synt_C"/>
    <property type="match status" value="1"/>
</dbReference>
<dbReference type="SUPFAM" id="SSF53901">
    <property type="entry name" value="Thiolase-like"/>
    <property type="match status" value="1"/>
</dbReference>
<dbReference type="Proteomes" id="UP001222027">
    <property type="component" value="Unassembled WGS sequence"/>
</dbReference>
<dbReference type="AlphaFoldDB" id="A0AAV8Q855"/>
<evidence type="ECO:0000259" key="2">
    <source>
        <dbReference type="Pfam" id="PF02797"/>
    </source>
</evidence>
<dbReference type="EMBL" id="JAQQAF010000001">
    <property type="protein sequence ID" value="KAJ8509616.1"/>
    <property type="molecule type" value="Genomic_DNA"/>
</dbReference>
<gene>
    <name evidence="3" type="ORF">OPV22_000050</name>
</gene>
<proteinExistence type="inferred from homology"/>
<dbReference type="InterPro" id="IPR012328">
    <property type="entry name" value="Chalcone/stilbene_synt_C"/>
</dbReference>
<reference evidence="3 4" key="1">
    <citation type="submission" date="2022-12" db="EMBL/GenBank/DDBJ databases">
        <title>Chromosome-scale assembly of the Ensete ventricosum genome.</title>
        <authorList>
            <person name="Dussert Y."/>
            <person name="Stocks J."/>
            <person name="Wendawek A."/>
            <person name="Woldeyes F."/>
            <person name="Nichols R.A."/>
            <person name="Borrell J.S."/>
        </authorList>
    </citation>
    <scope>NUCLEOTIDE SEQUENCE [LARGE SCALE GENOMIC DNA]</scope>
    <source>
        <strain evidence="4">cv. Maze</strain>
        <tissue evidence="3">Seeds</tissue>
    </source>
</reference>
<dbReference type="PANTHER" id="PTHR11877">
    <property type="entry name" value="HYDROXYMETHYLGLUTARYL-COA SYNTHASE"/>
    <property type="match status" value="1"/>
</dbReference>
<organism evidence="3 4">
    <name type="scientific">Ensete ventricosum</name>
    <name type="common">Abyssinian banana</name>
    <name type="synonym">Musa ensete</name>
    <dbReference type="NCBI Taxonomy" id="4639"/>
    <lineage>
        <taxon>Eukaryota</taxon>
        <taxon>Viridiplantae</taxon>
        <taxon>Streptophyta</taxon>
        <taxon>Embryophyta</taxon>
        <taxon>Tracheophyta</taxon>
        <taxon>Spermatophyta</taxon>
        <taxon>Magnoliopsida</taxon>
        <taxon>Liliopsida</taxon>
        <taxon>Zingiberales</taxon>
        <taxon>Musaceae</taxon>
        <taxon>Ensete</taxon>
    </lineage>
</organism>